<dbReference type="AlphaFoldDB" id="A0A8C4XI28"/>
<organism evidence="15 16">
    <name type="scientific">Erpetoichthys calabaricus</name>
    <name type="common">Rope fish</name>
    <name type="synonym">Calamoichthys calabaricus</name>
    <dbReference type="NCBI Taxonomy" id="27687"/>
    <lineage>
        <taxon>Eukaryota</taxon>
        <taxon>Metazoa</taxon>
        <taxon>Chordata</taxon>
        <taxon>Craniata</taxon>
        <taxon>Vertebrata</taxon>
        <taxon>Euteleostomi</taxon>
        <taxon>Actinopterygii</taxon>
        <taxon>Polypteriformes</taxon>
        <taxon>Polypteridae</taxon>
        <taxon>Erpetoichthys</taxon>
    </lineage>
</organism>
<evidence type="ECO:0000256" key="2">
    <source>
        <dbReference type="ARBA" id="ARBA00007242"/>
    </source>
</evidence>
<dbReference type="Pfam" id="PF07562">
    <property type="entry name" value="NCD3G"/>
    <property type="match status" value="1"/>
</dbReference>
<evidence type="ECO:0000313" key="16">
    <source>
        <dbReference type="Proteomes" id="UP000694620"/>
    </source>
</evidence>
<dbReference type="PRINTS" id="PR00248">
    <property type="entry name" value="GPCRMGR"/>
</dbReference>
<protein>
    <submittedName>
        <fullName evidence="15">Extracellular calcium-sensing receptor-like</fullName>
    </submittedName>
</protein>
<feature type="signal peptide" evidence="13">
    <location>
        <begin position="1"/>
        <end position="16"/>
    </location>
</feature>
<dbReference type="InterPro" id="IPR017979">
    <property type="entry name" value="GPCR_3_CS"/>
</dbReference>
<dbReference type="FunFam" id="3.40.50.2300:FF:000067">
    <property type="entry name" value="Olfactory receptor C family, h1"/>
    <property type="match status" value="1"/>
</dbReference>
<keyword evidence="10" id="KW-0325">Glycoprotein</keyword>
<feature type="transmembrane region" description="Helical" evidence="12">
    <location>
        <begin position="603"/>
        <end position="625"/>
    </location>
</feature>
<evidence type="ECO:0000256" key="7">
    <source>
        <dbReference type="ARBA" id="ARBA00023040"/>
    </source>
</evidence>
<evidence type="ECO:0000313" key="15">
    <source>
        <dbReference type="Ensembl" id="ENSECRP00000032442.1"/>
    </source>
</evidence>
<dbReference type="FunFam" id="3.40.50.2300:FF:000016">
    <property type="entry name" value="Taste 1 receptor member 2"/>
    <property type="match status" value="1"/>
</dbReference>
<dbReference type="Pfam" id="PF00003">
    <property type="entry name" value="7tm_3"/>
    <property type="match status" value="1"/>
</dbReference>
<evidence type="ECO:0000256" key="10">
    <source>
        <dbReference type="ARBA" id="ARBA00023180"/>
    </source>
</evidence>
<reference evidence="15" key="1">
    <citation type="submission" date="2025-08" db="UniProtKB">
        <authorList>
            <consortium name="Ensembl"/>
        </authorList>
    </citation>
    <scope>IDENTIFICATION</scope>
</reference>
<comment type="similarity">
    <text evidence="2">Belongs to the G-protein coupled receptor 3 family.</text>
</comment>
<proteinExistence type="inferred from homology"/>
<dbReference type="Pfam" id="PF01094">
    <property type="entry name" value="ANF_receptor"/>
    <property type="match status" value="1"/>
</dbReference>
<dbReference type="InterPro" id="IPR004073">
    <property type="entry name" value="GPCR_3_vmron_rcpt_2"/>
</dbReference>
<evidence type="ECO:0000256" key="12">
    <source>
        <dbReference type="SAM" id="Phobius"/>
    </source>
</evidence>
<keyword evidence="7" id="KW-0297">G-protein coupled receptor</keyword>
<evidence type="ECO:0000256" key="11">
    <source>
        <dbReference type="ARBA" id="ARBA00023224"/>
    </source>
</evidence>
<dbReference type="PANTHER" id="PTHR24061">
    <property type="entry name" value="CALCIUM-SENSING RECEPTOR-RELATED"/>
    <property type="match status" value="1"/>
</dbReference>
<dbReference type="PANTHER" id="PTHR24061:SF528">
    <property type="entry name" value="C-FAMILY ODORANT RECEPTOR OLFCD2-RELATED"/>
    <property type="match status" value="1"/>
</dbReference>
<dbReference type="InterPro" id="IPR028082">
    <property type="entry name" value="Peripla_BP_I"/>
</dbReference>
<dbReference type="Ensembl" id="ENSECRT00000033164.1">
    <property type="protein sequence ID" value="ENSECRP00000032442.1"/>
    <property type="gene ID" value="ENSECRG00000021983.1"/>
</dbReference>
<dbReference type="InterPro" id="IPR011500">
    <property type="entry name" value="GPCR_3_9-Cys_dom"/>
</dbReference>
<dbReference type="InterPro" id="IPR000068">
    <property type="entry name" value="GPCR_3_Ca_sens_rcpt-rel"/>
</dbReference>
<dbReference type="CDD" id="cd06364">
    <property type="entry name" value="PBP1_CaSR"/>
    <property type="match status" value="1"/>
</dbReference>
<comment type="subcellular location">
    <subcellularLocation>
        <location evidence="1">Cell membrane</location>
        <topology evidence="1">Multi-pass membrane protein</topology>
    </subcellularLocation>
</comment>
<keyword evidence="5 13" id="KW-0732">Signal</keyword>
<feature type="transmembrane region" description="Helical" evidence="12">
    <location>
        <begin position="567"/>
        <end position="591"/>
    </location>
</feature>
<name>A0A8C4XI28_ERPCA</name>
<feature type="transmembrane region" description="Helical" evidence="12">
    <location>
        <begin position="726"/>
        <end position="749"/>
    </location>
</feature>
<evidence type="ECO:0000256" key="3">
    <source>
        <dbReference type="ARBA" id="ARBA00022475"/>
    </source>
</evidence>
<dbReference type="Proteomes" id="UP000694620">
    <property type="component" value="Unassembled WGS sequence"/>
</dbReference>
<dbReference type="InterPro" id="IPR017978">
    <property type="entry name" value="GPCR_3_C"/>
</dbReference>
<sequence>MLSIFILLVQSAFLKGTLEPACKLYGRTESPHLSKDGDINIGALFSIHSKTVDKVALFETKPQPPECTSLNFREFNFAQTMIFAIEEINNSTNILPGVTLGYKIYDVCGSIPLTIRAALALVNGQEETFSNKTCTKSSTVHAIIGESGSSQTVAVSTVMGPFRIPVISHFATCACLSNKKEFPSFLRTIPSDYYQSRALAQLVKQFGWTWVGAIRSDNDYGNFGMATFVHTAQQEGICIEYSVAIYRTDSREKILKAIDVIKSGTAKVIVAFLAQGEMAVLLKEMLVQNVTGLQWIGSESWITASSLATEDSYKILGGAVGFAVSKSVIAGLKQFLEDVLPSQHPGNKLLTEFWESTFHCTFATEANPNNTKVCTGFENLKGVQNQYTDVSELRISNNVYKATYAIANSLYISFLKVLHYLKKVNFTMKNGERVYFDENGDPSARYELVNWQRNAGSIAFLTVGYYDASLPTAEQFSINKLEIMWVNGKNKMPISVCSQSCFPGTRKAVKKGKPICCFDCVLCADGEISNVTDSPDCTRCPKEYWSNEKRDTCVAKHIEFLSFEETMGILLAAFSLFGACITAAIALVFFMNRDTPIVKANNSELSFLLLFSLTFCFLCSLTFIGEPTDWSCMLRHTVFGITFVLCISCILGKTIVVLMAFRATLPGRNVMKWFGTTQQRLSVYTLTLMQVLICVLWLIVSPPFPSRNTKYYKERIIVECDLGSSVAFYSVLAYIGFLSSICFVLAFLARKLPDNFNEAKMITFSMLIFCAVWITFIPAYISSPGKYTVAVEIFAILASSFGLLFCIFFPKCYIILFKPEENTKKHIMGKMPSKAL</sequence>
<evidence type="ECO:0000256" key="9">
    <source>
        <dbReference type="ARBA" id="ARBA00023170"/>
    </source>
</evidence>
<accession>A0A8C4XI28</accession>
<dbReference type="PRINTS" id="PR01535">
    <property type="entry name" value="VOMERONASL2R"/>
</dbReference>
<feature type="chain" id="PRO_5034389655" evidence="13">
    <location>
        <begin position="17"/>
        <end position="836"/>
    </location>
</feature>
<keyword evidence="16" id="KW-1185">Reference proteome</keyword>
<dbReference type="SUPFAM" id="SSF53822">
    <property type="entry name" value="Periplasmic binding protein-like I"/>
    <property type="match status" value="1"/>
</dbReference>
<evidence type="ECO:0000256" key="5">
    <source>
        <dbReference type="ARBA" id="ARBA00022729"/>
    </source>
</evidence>
<keyword evidence="8 12" id="KW-0472">Membrane</keyword>
<dbReference type="GO" id="GO:0005886">
    <property type="term" value="C:plasma membrane"/>
    <property type="evidence" value="ECO:0007669"/>
    <property type="project" value="UniProtKB-SubCell"/>
</dbReference>
<keyword evidence="11" id="KW-0807">Transducer</keyword>
<evidence type="ECO:0000256" key="13">
    <source>
        <dbReference type="SAM" id="SignalP"/>
    </source>
</evidence>
<evidence type="ECO:0000256" key="4">
    <source>
        <dbReference type="ARBA" id="ARBA00022692"/>
    </source>
</evidence>
<feature type="transmembrane region" description="Helical" evidence="12">
    <location>
        <begin position="761"/>
        <end position="781"/>
    </location>
</feature>
<evidence type="ECO:0000256" key="1">
    <source>
        <dbReference type="ARBA" id="ARBA00004651"/>
    </source>
</evidence>
<dbReference type="PROSITE" id="PS50259">
    <property type="entry name" value="G_PROTEIN_RECEP_F3_4"/>
    <property type="match status" value="1"/>
</dbReference>
<feature type="transmembrane region" description="Helical" evidence="12">
    <location>
        <begin position="681"/>
        <end position="700"/>
    </location>
</feature>
<gene>
    <name evidence="15" type="primary">LOC114669604</name>
</gene>
<dbReference type="InterPro" id="IPR001828">
    <property type="entry name" value="ANF_lig-bd_rcpt"/>
</dbReference>
<keyword evidence="6 12" id="KW-1133">Transmembrane helix</keyword>
<evidence type="ECO:0000256" key="6">
    <source>
        <dbReference type="ARBA" id="ARBA00022989"/>
    </source>
</evidence>
<dbReference type="InterPro" id="IPR000337">
    <property type="entry name" value="GPCR_3"/>
</dbReference>
<feature type="transmembrane region" description="Helical" evidence="12">
    <location>
        <begin position="793"/>
        <end position="816"/>
    </location>
</feature>
<evidence type="ECO:0000256" key="8">
    <source>
        <dbReference type="ARBA" id="ARBA00023136"/>
    </source>
</evidence>
<keyword evidence="9" id="KW-0675">Receptor</keyword>
<dbReference type="FunFam" id="2.10.50.30:FF:000002">
    <property type="entry name" value="Vomeronasal 2 receptor, h1"/>
    <property type="match status" value="1"/>
</dbReference>
<dbReference type="PROSITE" id="PS00981">
    <property type="entry name" value="G_PROTEIN_RECEP_F3_3"/>
    <property type="match status" value="1"/>
</dbReference>
<dbReference type="Gene3D" id="3.40.50.2300">
    <property type="match status" value="2"/>
</dbReference>
<keyword evidence="3" id="KW-1003">Cell membrane</keyword>
<dbReference type="CDD" id="cd15283">
    <property type="entry name" value="7tmC_V2R_pheromone"/>
    <property type="match status" value="1"/>
</dbReference>
<reference evidence="15" key="2">
    <citation type="submission" date="2025-09" db="UniProtKB">
        <authorList>
            <consortium name="Ensembl"/>
        </authorList>
    </citation>
    <scope>IDENTIFICATION</scope>
</reference>
<feature type="transmembrane region" description="Helical" evidence="12">
    <location>
        <begin position="637"/>
        <end position="661"/>
    </location>
</feature>
<keyword evidence="4 12" id="KW-0812">Transmembrane</keyword>
<evidence type="ECO:0000259" key="14">
    <source>
        <dbReference type="PROSITE" id="PS50259"/>
    </source>
</evidence>
<dbReference type="GeneTree" id="ENSGT01050000244874"/>
<dbReference type="GO" id="GO:0004930">
    <property type="term" value="F:G protein-coupled receptor activity"/>
    <property type="evidence" value="ECO:0007669"/>
    <property type="project" value="UniProtKB-KW"/>
</dbReference>
<dbReference type="Gene3D" id="2.10.50.30">
    <property type="entry name" value="GPCR, family 3, nine cysteines domain"/>
    <property type="match status" value="1"/>
</dbReference>
<feature type="domain" description="G-protein coupled receptors family 3 profile" evidence="14">
    <location>
        <begin position="567"/>
        <end position="831"/>
    </location>
</feature>
<dbReference type="InterPro" id="IPR038550">
    <property type="entry name" value="GPCR_3_9-Cys_sf"/>
</dbReference>